<keyword evidence="2 4" id="KW-0732">Signal</keyword>
<dbReference type="GeneID" id="2902278"/>
<dbReference type="InterPro" id="IPR002921">
    <property type="entry name" value="Fungal_lipase-type"/>
</dbReference>
<dbReference type="KEGG" id="dha:DEHA2E21164g"/>
<dbReference type="Proteomes" id="UP000000599">
    <property type="component" value="Chromosome E"/>
</dbReference>
<reference evidence="6 7" key="1">
    <citation type="journal article" date="2004" name="Nature">
        <title>Genome evolution in yeasts.</title>
        <authorList>
            <consortium name="Genolevures"/>
            <person name="Dujon B."/>
            <person name="Sherman D."/>
            <person name="Fischer G."/>
            <person name="Durrens P."/>
            <person name="Casaregola S."/>
            <person name="Lafontaine I."/>
            <person name="de Montigny J."/>
            <person name="Marck C."/>
            <person name="Neuveglise C."/>
            <person name="Talla E."/>
            <person name="Goffard N."/>
            <person name="Frangeul L."/>
            <person name="Aigle M."/>
            <person name="Anthouard V."/>
            <person name="Babour A."/>
            <person name="Barbe V."/>
            <person name="Barnay S."/>
            <person name="Blanchin S."/>
            <person name="Beckerich J.M."/>
            <person name="Beyne E."/>
            <person name="Bleykasten C."/>
            <person name="Boisrame A."/>
            <person name="Boyer J."/>
            <person name="Cattolico L."/>
            <person name="Confanioleri F."/>
            <person name="de Daruvar A."/>
            <person name="Despons L."/>
            <person name="Fabre E."/>
            <person name="Fairhead C."/>
            <person name="Ferry-Dumazet H."/>
            <person name="Groppi A."/>
            <person name="Hantraye F."/>
            <person name="Hennequin C."/>
            <person name="Jauniaux N."/>
            <person name="Joyet P."/>
            <person name="Kachouri R."/>
            <person name="Kerrest A."/>
            <person name="Koszul R."/>
            <person name="Lemaire M."/>
            <person name="Lesur I."/>
            <person name="Ma L."/>
            <person name="Muller H."/>
            <person name="Nicaud J.M."/>
            <person name="Nikolski M."/>
            <person name="Oztas S."/>
            <person name="Ozier-Kalogeropoulos O."/>
            <person name="Pellenz S."/>
            <person name="Potier S."/>
            <person name="Richard G.F."/>
            <person name="Straub M.L."/>
            <person name="Suleau A."/>
            <person name="Swennene D."/>
            <person name="Tekaia F."/>
            <person name="Wesolowski-Louvel M."/>
            <person name="Westhof E."/>
            <person name="Wirth B."/>
            <person name="Zeniou-Meyer M."/>
            <person name="Zivanovic I."/>
            <person name="Bolotin-Fukuhara M."/>
            <person name="Thierry A."/>
            <person name="Bouchier C."/>
            <person name="Caudron B."/>
            <person name="Scarpelli C."/>
            <person name="Gaillardin C."/>
            <person name="Weissenbach J."/>
            <person name="Wincker P."/>
            <person name="Souciet J.L."/>
        </authorList>
    </citation>
    <scope>NUCLEOTIDE SEQUENCE [LARGE SCALE GENOMIC DNA]</scope>
    <source>
        <strain evidence="7">ATCC 36239 / CBS 767 / BCRC 21394 / JCM 1990 / NBRC 0083 / IGC 2968</strain>
    </source>
</reference>
<dbReference type="InterPro" id="IPR051299">
    <property type="entry name" value="AB_hydrolase_lip/est"/>
</dbReference>
<feature type="chain" id="PRO_5004271087" description="triacylglycerol lipase" evidence="4">
    <location>
        <begin position="27"/>
        <end position="350"/>
    </location>
</feature>
<feature type="signal peptide" evidence="4">
    <location>
        <begin position="1"/>
        <end position="26"/>
    </location>
</feature>
<dbReference type="RefSeq" id="XP_460224.1">
    <property type="nucleotide sequence ID" value="XM_460224.1"/>
</dbReference>
<dbReference type="PANTHER" id="PTHR46640">
    <property type="entry name" value="TRIACYLGLYCEROL LIPASE, PUTATIVE (AFU_ORTHOLOGUE AFUA_6G06510)-RELATED"/>
    <property type="match status" value="1"/>
</dbReference>
<keyword evidence="7" id="KW-1185">Reference proteome</keyword>
<dbReference type="Pfam" id="PF01764">
    <property type="entry name" value="Lipase_3"/>
    <property type="match status" value="1"/>
</dbReference>
<dbReference type="AlphaFoldDB" id="Q6BNJ6"/>
<dbReference type="InParanoid" id="Q6BNJ6"/>
<dbReference type="InterPro" id="IPR029058">
    <property type="entry name" value="AB_hydrolase_fold"/>
</dbReference>
<dbReference type="PANTHER" id="PTHR46640:SF1">
    <property type="entry name" value="FUNGAL LIPASE-LIKE DOMAIN-CONTAINING PROTEIN-RELATED"/>
    <property type="match status" value="1"/>
</dbReference>
<feature type="domain" description="Fungal lipase-type" evidence="5">
    <location>
        <begin position="127"/>
        <end position="277"/>
    </location>
</feature>
<evidence type="ECO:0000313" key="6">
    <source>
        <dbReference type="EMBL" id="CAG88497.1"/>
    </source>
</evidence>
<evidence type="ECO:0000256" key="1">
    <source>
        <dbReference type="ARBA" id="ARBA00013279"/>
    </source>
</evidence>
<dbReference type="VEuPathDB" id="FungiDB:DEHA2E21164g"/>
<evidence type="ECO:0000313" key="7">
    <source>
        <dbReference type="Proteomes" id="UP000000599"/>
    </source>
</evidence>
<dbReference type="Gene3D" id="3.40.50.1820">
    <property type="entry name" value="alpha/beta hydrolase"/>
    <property type="match status" value="1"/>
</dbReference>
<dbReference type="GO" id="GO:0006629">
    <property type="term" value="P:lipid metabolic process"/>
    <property type="evidence" value="ECO:0007669"/>
    <property type="project" value="InterPro"/>
</dbReference>
<sequence>MMNNQFLKLSLIIWLQALWHFNLILGGTVQTYLTDDSPVPQPIDHEIYSNLFTYAHLIDISYCISQGKKISKPFNCDLNCEKRFPNMTLVHQWCFADSVCGYIATTYRNIFFNNRTDAEENPRKCIIVSLRGTRSIFDTYKDLKANMVKYTELGRSLPRCGNDCKVHQGFYEYFQYTLNNINRYLEDELSQDDDYELVFLGHSMGGSISLLLALHYLDLGYDRLTLVTMGQPLVGNEDFVHWVDKVTGSSVKPQHNSFKRKYFRIIHRNDIITTIPRSRNIFETYYQFDNQIYLNCSSANYMPSPNQVIDCINGNNLHCIRGDISNNINRNYYESHNTYFRKLGLCGIKL</sequence>
<dbReference type="CDD" id="cd00519">
    <property type="entry name" value="Lipase_3"/>
    <property type="match status" value="1"/>
</dbReference>
<evidence type="ECO:0000259" key="5">
    <source>
        <dbReference type="Pfam" id="PF01764"/>
    </source>
</evidence>
<organism evidence="6 7">
    <name type="scientific">Debaryomyces hansenii (strain ATCC 36239 / CBS 767 / BCRC 21394 / JCM 1990 / NBRC 0083 / IGC 2968)</name>
    <name type="common">Yeast</name>
    <name type="synonym">Torulaspora hansenii</name>
    <dbReference type="NCBI Taxonomy" id="284592"/>
    <lineage>
        <taxon>Eukaryota</taxon>
        <taxon>Fungi</taxon>
        <taxon>Dikarya</taxon>
        <taxon>Ascomycota</taxon>
        <taxon>Saccharomycotina</taxon>
        <taxon>Pichiomycetes</taxon>
        <taxon>Debaryomycetaceae</taxon>
        <taxon>Debaryomyces</taxon>
    </lineage>
</organism>
<dbReference type="ESTHER" id="debha-q6bnj6">
    <property type="family name" value="Lipase_3"/>
</dbReference>
<dbReference type="EMBL" id="CR382137">
    <property type="protein sequence ID" value="CAG88497.1"/>
    <property type="molecule type" value="Genomic_DNA"/>
</dbReference>
<evidence type="ECO:0000256" key="2">
    <source>
        <dbReference type="ARBA" id="ARBA00022729"/>
    </source>
</evidence>
<dbReference type="GO" id="GO:0004806">
    <property type="term" value="F:triacylglycerol lipase activity"/>
    <property type="evidence" value="ECO:0007669"/>
    <property type="project" value="UniProtKB-EC"/>
</dbReference>
<proteinExistence type="predicted"/>
<evidence type="ECO:0000256" key="3">
    <source>
        <dbReference type="ARBA" id="ARBA00022801"/>
    </source>
</evidence>
<dbReference type="HOGENOM" id="CLU_032957_3_2_1"/>
<keyword evidence="3" id="KW-0378">Hydrolase</keyword>
<dbReference type="eggNOG" id="KOG4569">
    <property type="taxonomic scope" value="Eukaryota"/>
</dbReference>
<accession>Q6BNJ6</accession>
<dbReference type="EC" id="3.1.1.3" evidence="1"/>
<dbReference type="OMA" id="HAGEVYI"/>
<name>Q6BNJ6_DEBHA</name>
<protein>
    <recommendedName>
        <fullName evidence="1">triacylglycerol lipase</fullName>
        <ecNumber evidence="1">3.1.1.3</ecNumber>
    </recommendedName>
</protein>
<gene>
    <name evidence="6" type="ordered locus">DEHA2E21164g</name>
</gene>
<dbReference type="OrthoDB" id="438440at2759"/>
<evidence type="ECO:0000256" key="4">
    <source>
        <dbReference type="SAM" id="SignalP"/>
    </source>
</evidence>
<dbReference type="SUPFAM" id="SSF53474">
    <property type="entry name" value="alpha/beta-Hydrolases"/>
    <property type="match status" value="1"/>
</dbReference>